<reference evidence="1 2" key="1">
    <citation type="submission" date="2024-01" db="EMBL/GenBank/DDBJ databases">
        <title>The complete chloroplast genome sequence of Lithospermum erythrorhizon: insights into the phylogenetic relationship among Boraginaceae species and the maternal lineages of purple gromwells.</title>
        <authorList>
            <person name="Okada T."/>
            <person name="Watanabe K."/>
        </authorList>
    </citation>
    <scope>NUCLEOTIDE SEQUENCE [LARGE SCALE GENOMIC DNA]</scope>
</reference>
<dbReference type="AlphaFoldDB" id="A0AAV3QVV9"/>
<sequence length="161" mass="18579">MRQRRWLELRKDYDLTINYHPSNANVVADALSRKSTGNLASLITSQGKILSDLENLQILICPKGSCGQVANLRVQPTLIEKIRDAQVVDEFLQKIKEKISMGQESDFCCNEDGTIRMQNRFRVPNDEQLKREILEEAHSTFVSRLKQRIRSWREIAVTPHS</sequence>
<protein>
    <recommendedName>
        <fullName evidence="3">Integrase</fullName>
    </recommendedName>
</protein>
<proteinExistence type="predicted"/>
<evidence type="ECO:0008006" key="3">
    <source>
        <dbReference type="Google" id="ProtNLM"/>
    </source>
</evidence>
<keyword evidence="2" id="KW-1185">Reference proteome</keyword>
<dbReference type="EMBL" id="BAABME010023498">
    <property type="protein sequence ID" value="GAA0168164.1"/>
    <property type="molecule type" value="Genomic_DNA"/>
</dbReference>
<evidence type="ECO:0000313" key="2">
    <source>
        <dbReference type="Proteomes" id="UP001454036"/>
    </source>
</evidence>
<organism evidence="1 2">
    <name type="scientific">Lithospermum erythrorhizon</name>
    <name type="common">Purple gromwell</name>
    <name type="synonym">Lithospermum officinale var. erythrorhizon</name>
    <dbReference type="NCBI Taxonomy" id="34254"/>
    <lineage>
        <taxon>Eukaryota</taxon>
        <taxon>Viridiplantae</taxon>
        <taxon>Streptophyta</taxon>
        <taxon>Embryophyta</taxon>
        <taxon>Tracheophyta</taxon>
        <taxon>Spermatophyta</taxon>
        <taxon>Magnoliopsida</taxon>
        <taxon>eudicotyledons</taxon>
        <taxon>Gunneridae</taxon>
        <taxon>Pentapetalae</taxon>
        <taxon>asterids</taxon>
        <taxon>lamiids</taxon>
        <taxon>Boraginales</taxon>
        <taxon>Boraginaceae</taxon>
        <taxon>Boraginoideae</taxon>
        <taxon>Lithospermeae</taxon>
        <taxon>Lithospermum</taxon>
    </lineage>
</organism>
<comment type="caution">
    <text evidence="1">The sequence shown here is derived from an EMBL/GenBank/DDBJ whole genome shotgun (WGS) entry which is preliminary data.</text>
</comment>
<accession>A0AAV3QVV9</accession>
<dbReference type="Proteomes" id="UP001454036">
    <property type="component" value="Unassembled WGS sequence"/>
</dbReference>
<gene>
    <name evidence="1" type="ORF">LIER_40509</name>
</gene>
<evidence type="ECO:0000313" key="1">
    <source>
        <dbReference type="EMBL" id="GAA0168164.1"/>
    </source>
</evidence>
<name>A0AAV3QVV9_LITER</name>